<reference evidence="1 2" key="1">
    <citation type="submission" date="2013-02" db="EMBL/GenBank/DDBJ databases">
        <title>The Genome Sequence of Acinetobacter johnsonii ANC 3681.</title>
        <authorList>
            <consortium name="The Broad Institute Genome Sequencing Platform"/>
            <consortium name="The Broad Institute Genome Sequencing Center for Infectious Disease"/>
            <person name="Cerqueira G."/>
            <person name="Feldgarden M."/>
            <person name="Courvalin P."/>
            <person name="Perichon B."/>
            <person name="Grillot-Courvalin C."/>
            <person name="Clermont D."/>
            <person name="Rocha E."/>
            <person name="Yoon E.-J."/>
            <person name="Nemec A."/>
            <person name="Walker B."/>
            <person name="Young S.K."/>
            <person name="Zeng Q."/>
            <person name="Gargeya S."/>
            <person name="Fitzgerald M."/>
            <person name="Haas B."/>
            <person name="Abouelleil A."/>
            <person name="Alvarado L."/>
            <person name="Arachchi H.M."/>
            <person name="Berlin A.M."/>
            <person name="Chapman S.B."/>
            <person name="Dewar J."/>
            <person name="Goldberg J."/>
            <person name="Griggs A."/>
            <person name="Gujja S."/>
            <person name="Hansen M."/>
            <person name="Howarth C."/>
            <person name="Imamovic A."/>
            <person name="Larimer J."/>
            <person name="McCowan C."/>
            <person name="Murphy C."/>
            <person name="Neiman D."/>
            <person name="Pearson M."/>
            <person name="Priest M."/>
            <person name="Roberts A."/>
            <person name="Saif S."/>
            <person name="Shea T."/>
            <person name="Sisk P."/>
            <person name="Sykes S."/>
            <person name="Wortman J."/>
            <person name="Nusbaum C."/>
            <person name="Birren B."/>
        </authorList>
    </citation>
    <scope>NUCLEOTIDE SEQUENCE [LARGE SCALE GENOMIC DNA]</scope>
    <source>
        <strain evidence="1 2">ANC 3681</strain>
    </source>
</reference>
<dbReference type="EMBL" id="APPZ01000010">
    <property type="protein sequence ID" value="ENV71455.1"/>
    <property type="molecule type" value="Genomic_DNA"/>
</dbReference>
<sequence>MDIQTRLSLLDQHLSLLIESTESCDSLTGESVAATLFIIQEQVRQIQKTVNQE</sequence>
<dbReference type="AlphaFoldDB" id="N9CSN2"/>
<comment type="caution">
    <text evidence="1">The sequence shown here is derived from an EMBL/GenBank/DDBJ whole genome shotgun (WGS) entry which is preliminary data.</text>
</comment>
<organism evidence="1 2">
    <name type="scientific">Acinetobacter johnsonii ANC 3681</name>
    <dbReference type="NCBI Taxonomy" id="1217662"/>
    <lineage>
        <taxon>Bacteria</taxon>
        <taxon>Pseudomonadati</taxon>
        <taxon>Pseudomonadota</taxon>
        <taxon>Gammaproteobacteria</taxon>
        <taxon>Moraxellales</taxon>
        <taxon>Moraxellaceae</taxon>
        <taxon>Acinetobacter</taxon>
    </lineage>
</organism>
<name>N9CSN2_ACIJO</name>
<dbReference type="Proteomes" id="UP000018444">
    <property type="component" value="Unassembled WGS sequence"/>
</dbReference>
<dbReference type="PATRIC" id="fig|1217662.4.peg.3034"/>
<accession>N9CSN2</accession>
<evidence type="ECO:0000313" key="2">
    <source>
        <dbReference type="Proteomes" id="UP000018444"/>
    </source>
</evidence>
<evidence type="ECO:0000313" key="1">
    <source>
        <dbReference type="EMBL" id="ENV71455.1"/>
    </source>
</evidence>
<proteinExistence type="predicted"/>
<dbReference type="GeneID" id="56340614"/>
<dbReference type="RefSeq" id="WP_004984347.1">
    <property type="nucleotide sequence ID" value="NZ_KB849708.1"/>
</dbReference>
<protein>
    <submittedName>
        <fullName evidence="1">Uncharacterized protein</fullName>
    </submittedName>
</protein>
<gene>
    <name evidence="1" type="ORF">F946_03134</name>
</gene>
<dbReference type="HOGENOM" id="CLU_3057447_0_0_6"/>